<dbReference type="Gene3D" id="3.50.30.40">
    <property type="entry name" value="Ribonuclease E inhibitor RraA/RraA-like"/>
    <property type="match status" value="1"/>
</dbReference>
<evidence type="ECO:0000256" key="1">
    <source>
        <dbReference type="ARBA" id="ARBA00001342"/>
    </source>
</evidence>
<name>A0A543IYP4_9ACTN</name>
<dbReference type="SUPFAM" id="SSF89562">
    <property type="entry name" value="RraA-like"/>
    <property type="match status" value="1"/>
</dbReference>
<comment type="catalytic activity">
    <reaction evidence="1">
        <text>4-hydroxy-4-methyl-2-oxoglutarate = 2 pyruvate</text>
        <dbReference type="Rhea" id="RHEA:22748"/>
        <dbReference type="ChEBI" id="CHEBI:15361"/>
        <dbReference type="ChEBI" id="CHEBI:58276"/>
        <dbReference type="EC" id="4.1.3.17"/>
    </reaction>
</comment>
<dbReference type="GO" id="GO:0046872">
    <property type="term" value="F:metal ion binding"/>
    <property type="evidence" value="ECO:0007669"/>
    <property type="project" value="UniProtKB-KW"/>
</dbReference>
<evidence type="ECO:0000256" key="12">
    <source>
        <dbReference type="ARBA" id="ARBA00023239"/>
    </source>
</evidence>
<comment type="similarity">
    <text evidence="17">Belongs to the LigK/PcmE family.</text>
</comment>
<accession>A0A543IYP4</accession>
<dbReference type="GO" id="GO:0008948">
    <property type="term" value="F:oxaloacetate decarboxylase activity"/>
    <property type="evidence" value="ECO:0007669"/>
    <property type="project" value="UniProtKB-EC"/>
</dbReference>
<evidence type="ECO:0000256" key="2">
    <source>
        <dbReference type="ARBA" id="ARBA00001946"/>
    </source>
</evidence>
<evidence type="ECO:0000256" key="14">
    <source>
        <dbReference type="ARBA" id="ARBA00030169"/>
    </source>
</evidence>
<evidence type="ECO:0000256" key="17">
    <source>
        <dbReference type="ARBA" id="ARBA00061585"/>
    </source>
</evidence>
<keyword evidence="11 18" id="KW-0460">Magnesium</keyword>
<evidence type="ECO:0000256" key="8">
    <source>
        <dbReference type="ARBA" id="ARBA00012947"/>
    </source>
</evidence>
<dbReference type="EMBL" id="VFPQ01000001">
    <property type="protein sequence ID" value="TQM75700.1"/>
    <property type="molecule type" value="Genomic_DNA"/>
</dbReference>
<evidence type="ECO:0000256" key="3">
    <source>
        <dbReference type="ARBA" id="ARBA00001968"/>
    </source>
</evidence>
<comment type="catalytic activity">
    <reaction evidence="16">
        <text>oxaloacetate + H(+) = pyruvate + CO2</text>
        <dbReference type="Rhea" id="RHEA:15641"/>
        <dbReference type="ChEBI" id="CHEBI:15361"/>
        <dbReference type="ChEBI" id="CHEBI:15378"/>
        <dbReference type="ChEBI" id="CHEBI:16452"/>
        <dbReference type="ChEBI" id="CHEBI:16526"/>
        <dbReference type="EC" id="4.1.1.112"/>
    </reaction>
</comment>
<dbReference type="Proteomes" id="UP000319213">
    <property type="component" value="Unassembled WGS sequence"/>
</dbReference>
<dbReference type="NCBIfam" id="NF006731">
    <property type="entry name" value="PRK09262.1"/>
    <property type="match status" value="1"/>
</dbReference>
<dbReference type="AlphaFoldDB" id="A0A543IYP4"/>
<evidence type="ECO:0000256" key="9">
    <source>
        <dbReference type="ARBA" id="ARBA00016549"/>
    </source>
</evidence>
<dbReference type="GO" id="GO:0047443">
    <property type="term" value="F:4-hydroxy-4-methyl-2-oxoglutarate aldolase activity"/>
    <property type="evidence" value="ECO:0007669"/>
    <property type="project" value="UniProtKB-EC"/>
</dbReference>
<dbReference type="NCBIfam" id="TIGR02798">
    <property type="entry name" value="ligK_PcmE"/>
    <property type="match status" value="1"/>
</dbReference>
<reference evidence="19 20" key="1">
    <citation type="submission" date="2019-06" db="EMBL/GenBank/DDBJ databases">
        <title>Sequencing the genomes of 1000 actinobacteria strains.</title>
        <authorList>
            <person name="Klenk H.-P."/>
        </authorList>
    </citation>
    <scope>NUCLEOTIDE SEQUENCE [LARGE SCALE GENOMIC DNA]</scope>
    <source>
        <strain evidence="19 20">DSM 43186</strain>
    </source>
</reference>
<evidence type="ECO:0000313" key="19">
    <source>
        <dbReference type="EMBL" id="TQM75700.1"/>
    </source>
</evidence>
<dbReference type="Pfam" id="PF03737">
    <property type="entry name" value="RraA-like"/>
    <property type="match status" value="1"/>
</dbReference>
<dbReference type="InterPro" id="IPR036704">
    <property type="entry name" value="RraA/RraA-like_sf"/>
</dbReference>
<dbReference type="InterPro" id="IPR014165">
    <property type="entry name" value="LigK_PcmE"/>
</dbReference>
<dbReference type="FunFam" id="3.50.30.40:FF:000002">
    <property type="entry name" value="4-carboxy-4-hydroxy-2-oxoadipate aldolase/oxaloacetate decarboxylase"/>
    <property type="match status" value="1"/>
</dbReference>
<sequence>MRGVVVTNPERAPLDQVDALAKYGVATVHEALGREGYLGPHLRPVNRGHRIAGTAVTVLCWPGDNLMIHVAVEQCRPGDILVVTTTSPSTDGMFGELFATALQHRGVRGAVINAGSRDSAELGEMGFPVWSAAISAQGTVKATAGSVNVPIVIGGQVIRPGDVILADDDGVMVVPRQDLPRALQAAQARTDKEEATRQAFRQGELGLDRYGMRPLLEKLGVEYITAEEYARRTGA</sequence>
<keyword evidence="10 18" id="KW-0479">Metal-binding</keyword>
<dbReference type="OrthoDB" id="943692at2"/>
<evidence type="ECO:0000256" key="16">
    <source>
        <dbReference type="ARBA" id="ARBA00047973"/>
    </source>
</evidence>
<dbReference type="GO" id="GO:0019336">
    <property type="term" value="P:phenol-containing compound catabolic process"/>
    <property type="evidence" value="ECO:0007669"/>
    <property type="project" value="UniProtKB-ARBA"/>
</dbReference>
<organism evidence="19 20">
    <name type="scientific">Thermopolyspora flexuosa</name>
    <dbReference type="NCBI Taxonomy" id="103836"/>
    <lineage>
        <taxon>Bacteria</taxon>
        <taxon>Bacillati</taxon>
        <taxon>Actinomycetota</taxon>
        <taxon>Actinomycetes</taxon>
        <taxon>Streptosporangiales</taxon>
        <taxon>Streptosporangiaceae</taxon>
        <taxon>Thermopolyspora</taxon>
    </lineage>
</organism>
<dbReference type="GO" id="GO:0032787">
    <property type="term" value="P:monocarboxylic acid metabolic process"/>
    <property type="evidence" value="ECO:0007669"/>
    <property type="project" value="UniProtKB-ARBA"/>
</dbReference>
<evidence type="ECO:0000313" key="20">
    <source>
        <dbReference type="Proteomes" id="UP000319213"/>
    </source>
</evidence>
<comment type="similarity">
    <text evidence="4">Belongs to the class II aldolase/RraA-like family.</text>
</comment>
<dbReference type="InterPro" id="IPR005493">
    <property type="entry name" value="RraA/RraA-like"/>
</dbReference>
<comment type="subunit">
    <text evidence="5">Homotrimer.</text>
</comment>
<dbReference type="GO" id="GO:0046395">
    <property type="term" value="P:carboxylic acid catabolic process"/>
    <property type="evidence" value="ECO:0007669"/>
    <property type="project" value="UniProtKB-ARBA"/>
</dbReference>
<gene>
    <name evidence="19" type="ORF">FHX40_2417</name>
</gene>
<dbReference type="EC" id="4.1.3.17" evidence="7"/>
<evidence type="ECO:0000256" key="5">
    <source>
        <dbReference type="ARBA" id="ARBA00011233"/>
    </source>
</evidence>
<proteinExistence type="inferred from homology"/>
<evidence type="ECO:0000256" key="18">
    <source>
        <dbReference type="PIRSR" id="PIRSR605493-1"/>
    </source>
</evidence>
<evidence type="ECO:0000256" key="11">
    <source>
        <dbReference type="ARBA" id="ARBA00022842"/>
    </source>
</evidence>
<dbReference type="CDD" id="cd16841">
    <property type="entry name" value="RraA_family"/>
    <property type="match status" value="1"/>
</dbReference>
<comment type="function">
    <text evidence="13">Catalyzes the aldol cleavage of 4-hydroxy-4-methyl-2-oxoglutarate (HMG) into 2 molecules of pyruvate. Also contains a secondary oxaloacetate (OAA) decarboxylase activity due to the common pyruvate enolate transition state formed following C-C bond cleavage in the retro-aldol and decarboxylation reactions.</text>
</comment>
<comment type="cofactor">
    <cofactor evidence="2 18">
        <name>Mg(2+)</name>
        <dbReference type="ChEBI" id="CHEBI:18420"/>
    </cofactor>
</comment>
<evidence type="ECO:0000256" key="15">
    <source>
        <dbReference type="ARBA" id="ARBA00032305"/>
    </source>
</evidence>
<dbReference type="PANTHER" id="PTHR33254:SF16">
    <property type="entry name" value="BLR3842 PROTEIN"/>
    <property type="match status" value="1"/>
</dbReference>
<evidence type="ECO:0000256" key="6">
    <source>
        <dbReference type="ARBA" id="ARBA00011643"/>
    </source>
</evidence>
<feature type="binding site" evidence="18">
    <location>
        <position position="117"/>
    </location>
    <ligand>
        <name>substrate</name>
    </ligand>
</feature>
<evidence type="ECO:0000256" key="10">
    <source>
        <dbReference type="ARBA" id="ARBA00022723"/>
    </source>
</evidence>
<dbReference type="RefSeq" id="WP_142259678.1">
    <property type="nucleotide sequence ID" value="NZ_BMPV01000001.1"/>
</dbReference>
<protein>
    <recommendedName>
        <fullName evidence="9">Putative 4-hydroxy-4-methyl-2-oxoglutarate aldolase</fullName>
        <ecNumber evidence="8">4.1.1.112</ecNumber>
        <ecNumber evidence="7">4.1.3.17</ecNumber>
    </recommendedName>
    <alternativeName>
        <fullName evidence="15">Oxaloacetate decarboxylase</fullName>
    </alternativeName>
    <alternativeName>
        <fullName evidence="14">RraA-like protein</fullName>
    </alternativeName>
</protein>
<dbReference type="EC" id="4.1.1.112" evidence="8"/>
<evidence type="ECO:0000256" key="13">
    <source>
        <dbReference type="ARBA" id="ARBA00025046"/>
    </source>
</evidence>
<comment type="subunit">
    <text evidence="6">Homohexamer.</text>
</comment>
<comment type="caution">
    <text evidence="19">The sequence shown here is derived from an EMBL/GenBank/DDBJ whole genome shotgun (WGS) entry which is preliminary data.</text>
</comment>
<dbReference type="PANTHER" id="PTHR33254">
    <property type="entry name" value="4-HYDROXY-4-METHYL-2-OXOGLUTARATE ALDOLASE 3-RELATED"/>
    <property type="match status" value="1"/>
</dbReference>
<keyword evidence="12" id="KW-0456">Lyase</keyword>
<evidence type="ECO:0000256" key="7">
    <source>
        <dbReference type="ARBA" id="ARBA00012213"/>
    </source>
</evidence>
<keyword evidence="20" id="KW-1185">Reference proteome</keyword>
<evidence type="ECO:0000256" key="4">
    <source>
        <dbReference type="ARBA" id="ARBA00008621"/>
    </source>
</evidence>
<feature type="binding site" evidence="18">
    <location>
        <position position="118"/>
    </location>
    <ligand>
        <name>Mg(2+)</name>
        <dbReference type="ChEBI" id="CHEBI:18420"/>
    </ligand>
</feature>
<comment type="cofactor">
    <cofactor evidence="3">
        <name>a divalent metal cation</name>
        <dbReference type="ChEBI" id="CHEBI:60240"/>
    </cofactor>
</comment>